<reference evidence="2" key="1">
    <citation type="submission" date="2022-07" db="EMBL/GenBank/DDBJ databases">
        <title>FELIX.</title>
        <authorList>
            <person name="Wan K.H."/>
            <person name="Park S."/>
            <person name="Lawrence Q."/>
            <person name="Eichenberger J.P."/>
            <person name="Booth B.W."/>
            <person name="Piaggio A.J."/>
            <person name="Chandler J.C."/>
            <person name="Franklin A.B."/>
            <person name="Celniker S.E."/>
        </authorList>
    </citation>
    <scope>NUCLEOTIDE SEQUENCE</scope>
    <source>
        <strain evidence="2">QA-1986 374</strain>
    </source>
</reference>
<dbReference type="InterPro" id="IPR036866">
    <property type="entry name" value="RibonucZ/Hydroxyglut_hydro"/>
</dbReference>
<dbReference type="PANTHER" id="PTHR42663">
    <property type="entry name" value="HYDROLASE C777.06C-RELATED-RELATED"/>
    <property type="match status" value="1"/>
</dbReference>
<dbReference type="Pfam" id="PF12706">
    <property type="entry name" value="Lactamase_B_2"/>
    <property type="match status" value="1"/>
</dbReference>
<dbReference type="Gene3D" id="3.60.15.10">
    <property type="entry name" value="Ribonuclease Z/Hydroxyacylglutathione hydrolase-like"/>
    <property type="match status" value="1"/>
</dbReference>
<dbReference type="Proteomes" id="UP001059773">
    <property type="component" value="Chromosome"/>
</dbReference>
<dbReference type="PANTHER" id="PTHR42663:SF6">
    <property type="entry name" value="HYDROLASE C777.06C-RELATED"/>
    <property type="match status" value="1"/>
</dbReference>
<proteinExistence type="predicted"/>
<evidence type="ECO:0000313" key="2">
    <source>
        <dbReference type="EMBL" id="UUI02337.1"/>
    </source>
</evidence>
<organism evidence="2 3">
    <name type="scientific">Oceanobacillus jeddahense</name>
    <dbReference type="NCBI Taxonomy" id="1462527"/>
    <lineage>
        <taxon>Bacteria</taxon>
        <taxon>Bacillati</taxon>
        <taxon>Bacillota</taxon>
        <taxon>Bacilli</taxon>
        <taxon>Bacillales</taxon>
        <taxon>Bacillaceae</taxon>
        <taxon>Oceanobacillus</taxon>
    </lineage>
</organism>
<keyword evidence="3" id="KW-1185">Reference proteome</keyword>
<dbReference type="RefSeq" id="WP_256707575.1">
    <property type="nucleotide sequence ID" value="NZ_CP101914.1"/>
</dbReference>
<dbReference type="EMBL" id="CP101914">
    <property type="protein sequence ID" value="UUI02337.1"/>
    <property type="molecule type" value="Genomic_DNA"/>
</dbReference>
<protein>
    <submittedName>
        <fullName evidence="2">MBL fold metallo-hydrolase</fullName>
    </submittedName>
</protein>
<sequence>MKVHFLGTAAAEGFPNVFCRCQTCRDARKAKGRNIRTRSSVVIDDQWRVDYPPDAYYQALRDDVDMSRVNHLLLTHTHYDHLCAGDLLSRIEGFAHGVEQPLNIYGNDLALQQCRTAFSEESGIQQQFNMQRLIPFEAFWIGQTKITPLLADHDPRETCFLFFIEKDGTHLLYGNDSGWFPPATWDWLEGRRVDMAILDCTVGRNGNPKSRNHMSVETVIEVKKRFQAWHEENTKTKIIATHFSHNCGLLYQDLVDILAPYQIEVAYDGLVKHI</sequence>
<gene>
    <name evidence="2" type="ORF">NP439_20210</name>
</gene>
<name>A0ABY5JSC1_9BACI</name>
<evidence type="ECO:0000313" key="3">
    <source>
        <dbReference type="Proteomes" id="UP001059773"/>
    </source>
</evidence>
<feature type="domain" description="Metallo-beta-lactamase" evidence="1">
    <location>
        <begin position="64"/>
        <end position="227"/>
    </location>
</feature>
<dbReference type="InterPro" id="IPR001279">
    <property type="entry name" value="Metallo-B-lactamas"/>
</dbReference>
<dbReference type="SUPFAM" id="SSF56281">
    <property type="entry name" value="Metallo-hydrolase/oxidoreductase"/>
    <property type="match status" value="1"/>
</dbReference>
<accession>A0ABY5JSC1</accession>
<evidence type="ECO:0000259" key="1">
    <source>
        <dbReference type="Pfam" id="PF12706"/>
    </source>
</evidence>